<evidence type="ECO:0000313" key="3">
    <source>
        <dbReference type="Proteomes" id="UP000321306"/>
    </source>
</evidence>
<dbReference type="RefSeq" id="WP_186816248.1">
    <property type="nucleotide sequence ID" value="NZ_BJXB01000035.1"/>
</dbReference>
<comment type="caution">
    <text evidence="2">The sequence shown here is derived from an EMBL/GenBank/DDBJ whole genome shotgun (WGS) entry which is preliminary data.</text>
</comment>
<evidence type="ECO:0000256" key="1">
    <source>
        <dbReference type="SAM" id="MobiDB-lite"/>
    </source>
</evidence>
<accession>A0A511N9C7</accession>
<name>A0A511N9C7_DEIC1</name>
<dbReference type="AlphaFoldDB" id="A0A511N9C7"/>
<dbReference type="Proteomes" id="UP000321306">
    <property type="component" value="Unassembled WGS sequence"/>
</dbReference>
<gene>
    <name evidence="2" type="ORF">DC3_50700</name>
</gene>
<organism evidence="2 3">
    <name type="scientific">Deinococcus cellulosilyticus (strain DSM 18568 / NBRC 106333 / KACC 11606 / 5516J-15)</name>
    <dbReference type="NCBI Taxonomy" id="1223518"/>
    <lineage>
        <taxon>Bacteria</taxon>
        <taxon>Thermotogati</taxon>
        <taxon>Deinococcota</taxon>
        <taxon>Deinococci</taxon>
        <taxon>Deinococcales</taxon>
        <taxon>Deinococcaceae</taxon>
        <taxon>Deinococcus</taxon>
    </lineage>
</organism>
<keyword evidence="3" id="KW-1185">Reference proteome</keyword>
<sequence length="51" mass="5557">MQNQNSETQARNSKRLPKQVRSGARPFRPASVKNMGTVIRMTDSKGAGVLG</sequence>
<protein>
    <submittedName>
        <fullName evidence="2">Uncharacterized protein</fullName>
    </submittedName>
</protein>
<feature type="region of interest" description="Disordered" evidence="1">
    <location>
        <begin position="1"/>
        <end position="51"/>
    </location>
</feature>
<reference evidence="2 3" key="1">
    <citation type="submission" date="2019-07" db="EMBL/GenBank/DDBJ databases">
        <title>Whole genome shotgun sequence of Deinococcus cellulosilyticus NBRC 106333.</title>
        <authorList>
            <person name="Hosoyama A."/>
            <person name="Uohara A."/>
            <person name="Ohji S."/>
            <person name="Ichikawa N."/>
        </authorList>
    </citation>
    <scope>NUCLEOTIDE SEQUENCE [LARGE SCALE GENOMIC DNA]</scope>
    <source>
        <strain evidence="2 3">NBRC 106333</strain>
    </source>
</reference>
<proteinExistence type="predicted"/>
<dbReference type="EMBL" id="BJXB01000035">
    <property type="protein sequence ID" value="GEM49435.1"/>
    <property type="molecule type" value="Genomic_DNA"/>
</dbReference>
<feature type="compositionally biased region" description="Polar residues" evidence="1">
    <location>
        <begin position="1"/>
        <end position="11"/>
    </location>
</feature>
<evidence type="ECO:0000313" key="2">
    <source>
        <dbReference type="EMBL" id="GEM49435.1"/>
    </source>
</evidence>